<dbReference type="AlphaFoldDB" id="A0A0G0JPK9"/>
<dbReference type="Pfam" id="PF01850">
    <property type="entry name" value="PIN"/>
    <property type="match status" value="1"/>
</dbReference>
<dbReference type="Proteomes" id="UP000034471">
    <property type="component" value="Unassembled WGS sequence"/>
</dbReference>
<evidence type="ECO:0000259" key="1">
    <source>
        <dbReference type="Pfam" id="PF01850"/>
    </source>
</evidence>
<dbReference type="InterPro" id="IPR002716">
    <property type="entry name" value="PIN_dom"/>
</dbReference>
<dbReference type="InterPro" id="IPR041705">
    <property type="entry name" value="PIN_Sll0205"/>
</dbReference>
<gene>
    <name evidence="2" type="ORF">US54_C0002G0027</name>
</gene>
<dbReference type="STRING" id="1618481.US54_C0002G0027"/>
<dbReference type="CDD" id="cd09872">
    <property type="entry name" value="PIN_Sll0205-like"/>
    <property type="match status" value="1"/>
</dbReference>
<dbReference type="PANTHER" id="PTHR36173:SF2">
    <property type="entry name" value="RIBONUCLEASE VAPC16"/>
    <property type="match status" value="1"/>
</dbReference>
<evidence type="ECO:0000313" key="3">
    <source>
        <dbReference type="Proteomes" id="UP000034471"/>
    </source>
</evidence>
<protein>
    <submittedName>
        <fullName evidence="2">PilT-like protein</fullName>
    </submittedName>
</protein>
<dbReference type="InterPro" id="IPR052919">
    <property type="entry name" value="TA_system_RNase"/>
</dbReference>
<dbReference type="InterPro" id="IPR029060">
    <property type="entry name" value="PIN-like_dom_sf"/>
</dbReference>
<accession>A0A0G0JPK9</accession>
<feature type="domain" description="PIN" evidence="1">
    <location>
        <begin position="3"/>
        <end position="125"/>
    </location>
</feature>
<dbReference type="SUPFAM" id="SSF88723">
    <property type="entry name" value="PIN domain-like"/>
    <property type="match status" value="1"/>
</dbReference>
<proteinExistence type="predicted"/>
<comment type="caution">
    <text evidence="2">The sequence shown here is derived from an EMBL/GenBank/DDBJ whole genome shotgun (WGS) entry which is preliminary data.</text>
</comment>
<dbReference type="EMBL" id="LBTJ01000002">
    <property type="protein sequence ID" value="KKQ38839.1"/>
    <property type="molecule type" value="Genomic_DNA"/>
</dbReference>
<reference evidence="2 3" key="1">
    <citation type="journal article" date="2015" name="Nature">
        <title>rRNA introns, odd ribosomes, and small enigmatic genomes across a large radiation of phyla.</title>
        <authorList>
            <person name="Brown C.T."/>
            <person name="Hug L.A."/>
            <person name="Thomas B.C."/>
            <person name="Sharon I."/>
            <person name="Castelle C.J."/>
            <person name="Singh A."/>
            <person name="Wilkins M.J."/>
            <person name="Williams K.H."/>
            <person name="Banfield J.F."/>
        </authorList>
    </citation>
    <scope>NUCLEOTIDE SEQUENCE [LARGE SCALE GENOMIC DNA]</scope>
</reference>
<sequence length="130" mass="15090">MDILLDTVAFIMIACEPERLSLHAKRLFTDPDNNIFLSVVSGWEIMLKQKLGKLTLTDKPETILTIDVAKHNIRVIPLRMTDIFQLALLPKVKNHKDPFDRMLVCQSLAHKMPILTPDPWIRKYDVKTLW</sequence>
<name>A0A0G0JPK9_9BACT</name>
<dbReference type="PANTHER" id="PTHR36173">
    <property type="entry name" value="RIBONUCLEASE VAPC16-RELATED"/>
    <property type="match status" value="1"/>
</dbReference>
<evidence type="ECO:0000313" key="2">
    <source>
        <dbReference type="EMBL" id="KKQ38839.1"/>
    </source>
</evidence>
<organism evidence="2 3">
    <name type="scientific">Candidatus Roizmanbacteria bacterium GW2011_GWA2_37_7</name>
    <dbReference type="NCBI Taxonomy" id="1618481"/>
    <lineage>
        <taxon>Bacteria</taxon>
        <taxon>Candidatus Roizmaniibacteriota</taxon>
    </lineage>
</organism>